<dbReference type="EMBL" id="JAAIII010000001">
    <property type="protein sequence ID" value="NMM93152.1"/>
    <property type="molecule type" value="Genomic_DNA"/>
</dbReference>
<dbReference type="SUPFAM" id="SSF53474">
    <property type="entry name" value="alpha/beta-Hydrolases"/>
    <property type="match status" value="1"/>
</dbReference>
<evidence type="ECO:0000256" key="2">
    <source>
        <dbReference type="ARBA" id="ARBA00022801"/>
    </source>
</evidence>
<dbReference type="AlphaFoldDB" id="A0A7Y0HSL9"/>
<dbReference type="Gene3D" id="3.40.50.1820">
    <property type="entry name" value="alpha/beta hydrolase"/>
    <property type="match status" value="1"/>
</dbReference>
<feature type="domain" description="AB hydrolase-1" evidence="3">
    <location>
        <begin position="57"/>
        <end position="231"/>
    </location>
</feature>
<comment type="similarity">
    <text evidence="1">Belongs to the peptidase S33 family.</text>
</comment>
<sequence length="489" mass="54102">MTLLAKYYVPGLAVEDHSIDVPLDWSGHEPGKGFAGETIKLFYRVVTAPEHVHDDLPLLIFLQGGPGGAGPRLNSPTSDGWIEEAIKHFRVILPDQRGTGRSSRVDTHTMAAIAAAHEGESAIALGGGASESGSAAGASIAAQAQAAYLKKFLADSIVRDFEHLRLTEFAGRNWVTLGQSYGGFLTLTYLSLYPQGVTASFTTGGIPHVPADATEVYEHTFPRMMRKTAQFYERYPQDIERVAAVADKLPSAGELVLADGRWVAESGRDVTLLPNGDPLTVERLQCLGSDFGMKPSFERVHWILDDAFLDGDGSAAASSPLSDEFLTKVMNATSSRPLYWPLQEFIYANGEMNEPIRWAAQRVRDARSEFEADKRPLNFTGEAMFPWMFEQEKALRPFKAAMDVLMDDTHFGRLYDAEQLARNEVPLQAAVYFDDMYVDSGMQLDTLSRVGNAHYWTTNEFEHDGLHGSEVFAHLWRESLNRGDLEALF</sequence>
<evidence type="ECO:0000256" key="1">
    <source>
        <dbReference type="ARBA" id="ARBA00010088"/>
    </source>
</evidence>
<dbReference type="Pfam" id="PF00561">
    <property type="entry name" value="Abhydrolase_1"/>
    <property type="match status" value="1"/>
</dbReference>
<evidence type="ECO:0000313" key="4">
    <source>
        <dbReference type="EMBL" id="NMM93152.1"/>
    </source>
</evidence>
<comment type="caution">
    <text evidence="4">The sequence shown here is derived from an EMBL/GenBank/DDBJ whole genome shotgun (WGS) entry which is preliminary data.</text>
</comment>
<name>A0A7Y0HSL9_9BIFI</name>
<gene>
    <name evidence="4" type="ORF">G1C95_0337</name>
</gene>
<dbReference type="InterPro" id="IPR000073">
    <property type="entry name" value="AB_hydrolase_1"/>
</dbReference>
<reference evidence="4 5" key="1">
    <citation type="submission" date="2020-02" db="EMBL/GenBank/DDBJ databases">
        <title>Characterization of phylogenetic diversity of novel bifidobacterial species isolated in Czech ZOOs.</title>
        <authorList>
            <person name="Lugli G.A."/>
            <person name="Vera N.B."/>
            <person name="Ventura M."/>
        </authorList>
    </citation>
    <scope>NUCLEOTIDE SEQUENCE [LARGE SCALE GENOMIC DNA]</scope>
    <source>
        <strain evidence="4 5">DSM 109957</strain>
    </source>
</reference>
<evidence type="ECO:0000259" key="3">
    <source>
        <dbReference type="Pfam" id="PF00561"/>
    </source>
</evidence>
<evidence type="ECO:0000313" key="5">
    <source>
        <dbReference type="Proteomes" id="UP000532194"/>
    </source>
</evidence>
<dbReference type="InterPro" id="IPR051601">
    <property type="entry name" value="Serine_prot/Carboxylest_S33"/>
</dbReference>
<dbReference type="Proteomes" id="UP000532194">
    <property type="component" value="Unassembled WGS sequence"/>
</dbReference>
<accession>A0A7Y0HSL9</accession>
<proteinExistence type="inferred from homology"/>
<dbReference type="GO" id="GO:0016787">
    <property type="term" value="F:hydrolase activity"/>
    <property type="evidence" value="ECO:0007669"/>
    <property type="project" value="UniProtKB-KW"/>
</dbReference>
<protein>
    <submittedName>
        <fullName evidence="4">Proline iminopeptidase</fullName>
    </submittedName>
</protein>
<keyword evidence="2" id="KW-0378">Hydrolase</keyword>
<dbReference type="PANTHER" id="PTHR43248:SF2">
    <property type="entry name" value="PROLYL AMINOPEPTIDASE"/>
    <property type="match status" value="1"/>
</dbReference>
<keyword evidence="5" id="KW-1185">Reference proteome</keyword>
<dbReference type="PANTHER" id="PTHR43248">
    <property type="entry name" value="2-SUCCINYL-6-HYDROXY-2,4-CYCLOHEXADIENE-1-CARBOXYLATE SYNTHASE"/>
    <property type="match status" value="1"/>
</dbReference>
<organism evidence="4 5">
    <name type="scientific">Bifidobacterium oedipodis</name>
    <dbReference type="NCBI Taxonomy" id="2675322"/>
    <lineage>
        <taxon>Bacteria</taxon>
        <taxon>Bacillati</taxon>
        <taxon>Actinomycetota</taxon>
        <taxon>Actinomycetes</taxon>
        <taxon>Bifidobacteriales</taxon>
        <taxon>Bifidobacteriaceae</taxon>
        <taxon>Bifidobacterium</taxon>
    </lineage>
</organism>
<dbReference type="InterPro" id="IPR029058">
    <property type="entry name" value="AB_hydrolase_fold"/>
</dbReference>